<reference evidence="1" key="1">
    <citation type="submission" date="2022-10" db="EMBL/GenBank/DDBJ databases">
        <authorList>
            <person name="Aires J."/>
            <person name="Mesa V."/>
        </authorList>
    </citation>
    <scope>NUCLEOTIDE SEQUENCE</scope>
    <source>
        <strain evidence="1">Clostridium neonatale JD116</strain>
    </source>
</reference>
<organism evidence="1 2">
    <name type="scientific">Clostridium neonatale</name>
    <dbReference type="NCBI Taxonomy" id="137838"/>
    <lineage>
        <taxon>Bacteria</taxon>
        <taxon>Bacillati</taxon>
        <taxon>Bacillota</taxon>
        <taxon>Clostridia</taxon>
        <taxon>Eubacteriales</taxon>
        <taxon>Clostridiaceae</taxon>
        <taxon>Clostridium</taxon>
    </lineage>
</organism>
<dbReference type="EMBL" id="CAMTCP010000155">
    <property type="protein sequence ID" value="CAI3575423.1"/>
    <property type="molecule type" value="Genomic_DNA"/>
</dbReference>
<evidence type="ECO:0000313" key="2">
    <source>
        <dbReference type="Proteomes" id="UP001189143"/>
    </source>
</evidence>
<proteinExistence type="predicted"/>
<dbReference type="AlphaFoldDB" id="A0AAD1YD49"/>
<protein>
    <submittedName>
        <fullName evidence="1">Uncharacterized protein</fullName>
    </submittedName>
</protein>
<comment type="caution">
    <text evidence="1">The sequence shown here is derived from an EMBL/GenBank/DDBJ whole genome shotgun (WGS) entry which is preliminary data.</text>
</comment>
<dbReference type="Proteomes" id="UP001189143">
    <property type="component" value="Unassembled WGS sequence"/>
</dbReference>
<sequence>MGSLLKNLLILCGFDGEKEIIIHIGSMLKETSSSVDEDGLYF</sequence>
<gene>
    <name evidence="1" type="ORF">CNEO2_230022</name>
</gene>
<evidence type="ECO:0000313" key="1">
    <source>
        <dbReference type="EMBL" id="CAI3575423.1"/>
    </source>
</evidence>
<accession>A0AAD1YD49</accession>
<name>A0AAD1YD49_9CLOT</name>